<feature type="compositionally biased region" description="Low complexity" evidence="1">
    <location>
        <begin position="37"/>
        <end position="66"/>
    </location>
</feature>
<name>A0A8D9LWR9_BRACM</name>
<evidence type="ECO:0000313" key="3">
    <source>
        <dbReference type="Proteomes" id="UP000694005"/>
    </source>
</evidence>
<sequence>MTLHHTPLWSANIAHNITSTTLPYMARRPQLPVHGWSSTTHTSTTHTSTTHPSSTILSTHTTSTLHPSTTIPSKTLLFISPTL</sequence>
<proteinExistence type="predicted"/>
<dbReference type="Proteomes" id="UP000694005">
    <property type="component" value="Chromosome A01"/>
</dbReference>
<evidence type="ECO:0000256" key="1">
    <source>
        <dbReference type="SAM" id="MobiDB-lite"/>
    </source>
</evidence>
<dbReference type="EMBL" id="LS974617">
    <property type="protein sequence ID" value="CAG7889482.1"/>
    <property type="molecule type" value="Genomic_DNA"/>
</dbReference>
<dbReference type="AlphaFoldDB" id="A0A8D9LWR9"/>
<reference evidence="2 3" key="1">
    <citation type="submission" date="2021-07" db="EMBL/GenBank/DDBJ databases">
        <authorList>
            <consortium name="Genoscope - CEA"/>
            <person name="William W."/>
        </authorList>
    </citation>
    <scope>NUCLEOTIDE SEQUENCE [LARGE SCALE GENOMIC DNA]</scope>
</reference>
<feature type="region of interest" description="Disordered" evidence="1">
    <location>
        <begin position="36"/>
        <end position="66"/>
    </location>
</feature>
<organism evidence="2 3">
    <name type="scientific">Brassica campestris</name>
    <name type="common">Field mustard</name>
    <dbReference type="NCBI Taxonomy" id="3711"/>
    <lineage>
        <taxon>Eukaryota</taxon>
        <taxon>Viridiplantae</taxon>
        <taxon>Streptophyta</taxon>
        <taxon>Embryophyta</taxon>
        <taxon>Tracheophyta</taxon>
        <taxon>Spermatophyta</taxon>
        <taxon>Magnoliopsida</taxon>
        <taxon>eudicotyledons</taxon>
        <taxon>Gunneridae</taxon>
        <taxon>Pentapetalae</taxon>
        <taxon>rosids</taxon>
        <taxon>malvids</taxon>
        <taxon>Brassicales</taxon>
        <taxon>Brassicaceae</taxon>
        <taxon>Brassiceae</taxon>
        <taxon>Brassica</taxon>
    </lineage>
</organism>
<dbReference type="Gramene" id="A01p35580.2_BraZ1">
    <property type="protein sequence ID" value="A01p35580.2_BraZ1.CDS.1"/>
    <property type="gene ID" value="A01g35580.2_BraZ1"/>
</dbReference>
<feature type="non-terminal residue" evidence="2">
    <location>
        <position position="83"/>
    </location>
</feature>
<protein>
    <submittedName>
        <fullName evidence="2">Uncharacterized protein</fullName>
    </submittedName>
</protein>
<accession>A0A8D9LWR9</accession>
<gene>
    <name evidence="2" type="ORF">BRAPAZ1V2_A01P35580.2</name>
</gene>
<evidence type="ECO:0000313" key="2">
    <source>
        <dbReference type="EMBL" id="CAG7889482.1"/>
    </source>
</evidence>